<evidence type="ECO:0000313" key="2">
    <source>
        <dbReference type="EMBL" id="RUO26298.1"/>
    </source>
</evidence>
<dbReference type="EMBL" id="PIPL01000001">
    <property type="protein sequence ID" value="RUO26298.1"/>
    <property type="molecule type" value="Genomic_DNA"/>
</dbReference>
<keyword evidence="3" id="KW-1185">Reference proteome</keyword>
<gene>
    <name evidence="2" type="ORF">CWE09_06170</name>
</gene>
<accession>A0A432W9M5</accession>
<keyword evidence="1" id="KW-0472">Membrane</keyword>
<feature type="transmembrane region" description="Helical" evidence="1">
    <location>
        <begin position="220"/>
        <end position="243"/>
    </location>
</feature>
<keyword evidence="1" id="KW-0812">Transmembrane</keyword>
<sequence>MELLLLLILAHILGDFYFQKNSWVACRQENHLKSPALYKHLLVHLVFTSLALLFAPIAISWQLPAAVALVVISHFIIDLIKSYLRPNLLNLVLDQLVHFLVLLFIWAWLDNLGWELVYELGYILLSPETLLLIAIYLIAATPTSILISTALKSYTRQLENAEDPQGLEKAGRLIGYTERWLIISFVLVGQYTGIGFLLAAKSIFRFGDLTSNHERRLTEYMLLGTLFSFAVALALGGIARYWLP</sequence>
<evidence type="ECO:0000256" key="1">
    <source>
        <dbReference type="SAM" id="Phobius"/>
    </source>
</evidence>
<reference evidence="2 3" key="1">
    <citation type="journal article" date="2011" name="Front. Microbiol.">
        <title>Genomic signatures of strain selection and enhancement in Bacillus atrophaeus var. globigii, a historical biowarfare simulant.</title>
        <authorList>
            <person name="Gibbons H.S."/>
            <person name="Broomall S.M."/>
            <person name="McNew L.A."/>
            <person name="Daligault H."/>
            <person name="Chapman C."/>
            <person name="Bruce D."/>
            <person name="Karavis M."/>
            <person name="Krepps M."/>
            <person name="McGregor P.A."/>
            <person name="Hong C."/>
            <person name="Park K.H."/>
            <person name="Akmal A."/>
            <person name="Feldman A."/>
            <person name="Lin J.S."/>
            <person name="Chang W.E."/>
            <person name="Higgs B.W."/>
            <person name="Demirev P."/>
            <person name="Lindquist J."/>
            <person name="Liem A."/>
            <person name="Fochler E."/>
            <person name="Read T.D."/>
            <person name="Tapia R."/>
            <person name="Johnson S."/>
            <person name="Bishop-Lilly K.A."/>
            <person name="Detter C."/>
            <person name="Han C."/>
            <person name="Sozhamannan S."/>
            <person name="Rosenzweig C.N."/>
            <person name="Skowronski E.W."/>
        </authorList>
    </citation>
    <scope>NUCLEOTIDE SEQUENCE [LARGE SCALE GENOMIC DNA]</scope>
    <source>
        <strain evidence="2 3">MLST1</strain>
    </source>
</reference>
<feature type="transmembrane region" description="Helical" evidence="1">
    <location>
        <begin position="50"/>
        <end position="76"/>
    </location>
</feature>
<evidence type="ECO:0000313" key="3">
    <source>
        <dbReference type="Proteomes" id="UP000288293"/>
    </source>
</evidence>
<feature type="transmembrane region" description="Helical" evidence="1">
    <location>
        <begin position="129"/>
        <end position="151"/>
    </location>
</feature>
<name>A0A432W9M5_9GAMM</name>
<feature type="transmembrane region" description="Helical" evidence="1">
    <location>
        <begin position="180"/>
        <end position="200"/>
    </location>
</feature>
<dbReference type="OrthoDB" id="8536716at2"/>
<dbReference type="RefSeq" id="WP_126803110.1">
    <property type="nucleotide sequence ID" value="NZ_PIPL01000001.1"/>
</dbReference>
<organism evidence="2 3">
    <name type="scientific">Aliidiomarina minuta</name>
    <dbReference type="NCBI Taxonomy" id="880057"/>
    <lineage>
        <taxon>Bacteria</taxon>
        <taxon>Pseudomonadati</taxon>
        <taxon>Pseudomonadota</taxon>
        <taxon>Gammaproteobacteria</taxon>
        <taxon>Alteromonadales</taxon>
        <taxon>Idiomarinaceae</taxon>
        <taxon>Aliidiomarina</taxon>
    </lineage>
</organism>
<keyword evidence="1" id="KW-1133">Transmembrane helix</keyword>
<dbReference type="InterPro" id="IPR021737">
    <property type="entry name" value="Phage_phiKZ_Orf197"/>
</dbReference>
<dbReference type="Proteomes" id="UP000288293">
    <property type="component" value="Unassembled WGS sequence"/>
</dbReference>
<feature type="transmembrane region" description="Helical" evidence="1">
    <location>
        <begin position="88"/>
        <end position="109"/>
    </location>
</feature>
<dbReference type="AlphaFoldDB" id="A0A432W9M5"/>
<protein>
    <submittedName>
        <fullName evidence="2">DUF3307 domain-containing protein</fullName>
    </submittedName>
</protein>
<proteinExistence type="predicted"/>
<comment type="caution">
    <text evidence="2">The sequence shown here is derived from an EMBL/GenBank/DDBJ whole genome shotgun (WGS) entry which is preliminary data.</text>
</comment>
<dbReference type="Pfam" id="PF11750">
    <property type="entry name" value="DUF3307"/>
    <property type="match status" value="1"/>
</dbReference>